<evidence type="ECO:0000313" key="3">
    <source>
        <dbReference type="Proteomes" id="UP000245423"/>
    </source>
</evidence>
<evidence type="ECO:0008006" key="4">
    <source>
        <dbReference type="Google" id="ProtNLM"/>
    </source>
</evidence>
<dbReference type="EMBL" id="LT669839">
    <property type="protein sequence ID" value="SHD75579.1"/>
    <property type="molecule type" value="Genomic_DNA"/>
</dbReference>
<dbReference type="Proteomes" id="UP000245423">
    <property type="component" value="Chromosome 1"/>
</dbReference>
<proteinExistence type="predicted"/>
<keyword evidence="1" id="KW-1133">Transmembrane helix</keyword>
<reference evidence="2 3" key="1">
    <citation type="submission" date="2016-11" db="EMBL/GenBank/DDBJ databases">
        <authorList>
            <person name="Manzoor S."/>
        </authorList>
    </citation>
    <scope>NUCLEOTIDE SEQUENCE [LARGE SCALE GENOMIC DNA]</scope>
    <source>
        <strain evidence="2">Clostridium ultunense strain Esp</strain>
    </source>
</reference>
<gene>
    <name evidence="2" type="ORF">CUESP1_0180</name>
</gene>
<dbReference type="InterPro" id="IPR025480">
    <property type="entry name" value="DUF4330"/>
</dbReference>
<feature type="transmembrane region" description="Helical" evidence="1">
    <location>
        <begin position="38"/>
        <end position="58"/>
    </location>
</feature>
<accession>M1Z1U4</accession>
<keyword evidence="1" id="KW-0812">Transmembrane</keyword>
<sequence length="189" mass="21011">MKKTFLLEIWQKNIVKFTIKSFNIGGRKMKIINEKGKLFGIINIIDLAVVLIIALLVVGGVKRMKKSPVAIAETKKALITVEVSEVRKATVDGIIIGDPLYHYDKGQLLGEIVDKKVEPYKEPVESGDGRWILAEVPEKYVVRMTVEADVKENPDVVIAGGEQIRIGAQFRLKNRNVAVMSTVLGVEVE</sequence>
<dbReference type="HOGENOM" id="CLU_133815_1_0_9"/>
<protein>
    <recommendedName>
        <fullName evidence="4">DUF4330 domain-containing protein</fullName>
    </recommendedName>
</protein>
<evidence type="ECO:0000313" key="2">
    <source>
        <dbReference type="EMBL" id="SHD75579.1"/>
    </source>
</evidence>
<organism evidence="2 3">
    <name type="scientific">[Clostridium] ultunense Esp</name>
    <dbReference type="NCBI Taxonomy" id="1288971"/>
    <lineage>
        <taxon>Bacteria</taxon>
        <taxon>Bacillati</taxon>
        <taxon>Bacillota</taxon>
        <taxon>Tissierellia</taxon>
        <taxon>Tissierellales</taxon>
        <taxon>Tepidimicrobiaceae</taxon>
        <taxon>Schnuerera</taxon>
    </lineage>
</organism>
<evidence type="ECO:0000256" key="1">
    <source>
        <dbReference type="SAM" id="Phobius"/>
    </source>
</evidence>
<keyword evidence="3" id="KW-1185">Reference proteome</keyword>
<name>M1Z1U4_9FIRM</name>
<dbReference type="AlphaFoldDB" id="M1Z1U4"/>
<dbReference type="Pfam" id="PF14221">
    <property type="entry name" value="DUF4330"/>
    <property type="match status" value="1"/>
</dbReference>
<keyword evidence="1" id="KW-0472">Membrane</keyword>